<evidence type="ECO:0000256" key="1">
    <source>
        <dbReference type="ARBA" id="ARBA00005510"/>
    </source>
</evidence>
<accession>A0A5P1ELJ1</accession>
<evidence type="ECO:0000313" key="5">
    <source>
        <dbReference type="EMBL" id="ONK66878.1"/>
    </source>
</evidence>
<proteinExistence type="inferred from homology"/>
<dbReference type="GO" id="GO:0000977">
    <property type="term" value="F:RNA polymerase II transcription regulatory region sequence-specific DNA binding"/>
    <property type="evidence" value="ECO:0007669"/>
    <property type="project" value="TreeGrafter"/>
</dbReference>
<dbReference type="PROSITE" id="PS50888">
    <property type="entry name" value="BHLH"/>
    <property type="match status" value="1"/>
</dbReference>
<gene>
    <name evidence="5" type="ORF">A4U43_C06F12980</name>
</gene>
<dbReference type="GO" id="GO:0090575">
    <property type="term" value="C:RNA polymerase II transcription regulator complex"/>
    <property type="evidence" value="ECO:0007669"/>
    <property type="project" value="TreeGrafter"/>
</dbReference>
<dbReference type="AlphaFoldDB" id="A0A5P1ELJ1"/>
<dbReference type="Gramene" id="ONK66878">
    <property type="protein sequence ID" value="ONK66878"/>
    <property type="gene ID" value="A4U43_C06F12980"/>
</dbReference>
<dbReference type="SUPFAM" id="SSF47459">
    <property type="entry name" value="HLH, helix-loop-helix DNA-binding domain"/>
    <property type="match status" value="1"/>
</dbReference>
<dbReference type="InterPro" id="IPR011598">
    <property type="entry name" value="bHLH_dom"/>
</dbReference>
<comment type="similarity">
    <text evidence="1">Belongs to the bHLH protein family.</text>
</comment>
<evidence type="ECO:0000313" key="6">
    <source>
        <dbReference type="Proteomes" id="UP000243459"/>
    </source>
</evidence>
<dbReference type="EMBL" id="CM007386">
    <property type="protein sequence ID" value="ONK66878.1"/>
    <property type="molecule type" value="Genomic_DNA"/>
</dbReference>
<dbReference type="InterPro" id="IPR036638">
    <property type="entry name" value="HLH_DNA-bd_sf"/>
</dbReference>
<dbReference type="GO" id="GO:0050832">
    <property type="term" value="P:defense response to fungus"/>
    <property type="evidence" value="ECO:0007669"/>
    <property type="project" value="EnsemblPlants"/>
</dbReference>
<dbReference type="OMA" id="FMFHEIT"/>
<dbReference type="Proteomes" id="UP000243459">
    <property type="component" value="Chromosome 6"/>
</dbReference>
<organism evidence="5 6">
    <name type="scientific">Asparagus officinalis</name>
    <name type="common">Garden asparagus</name>
    <dbReference type="NCBI Taxonomy" id="4686"/>
    <lineage>
        <taxon>Eukaryota</taxon>
        <taxon>Viridiplantae</taxon>
        <taxon>Streptophyta</taxon>
        <taxon>Embryophyta</taxon>
        <taxon>Tracheophyta</taxon>
        <taxon>Spermatophyta</taxon>
        <taxon>Magnoliopsida</taxon>
        <taxon>Liliopsida</taxon>
        <taxon>Asparagales</taxon>
        <taxon>Asparagaceae</taxon>
        <taxon>Asparagoideae</taxon>
        <taxon>Asparagus</taxon>
    </lineage>
</organism>
<keyword evidence="3" id="KW-0804">Transcription</keyword>
<dbReference type="GO" id="GO:0046983">
    <property type="term" value="F:protein dimerization activity"/>
    <property type="evidence" value="ECO:0007669"/>
    <property type="project" value="InterPro"/>
</dbReference>
<dbReference type="InterPro" id="IPR015660">
    <property type="entry name" value="MASH1/Ascl1a-like"/>
</dbReference>
<dbReference type="Gene3D" id="4.10.280.10">
    <property type="entry name" value="Helix-loop-helix DNA-binding domain"/>
    <property type="match status" value="1"/>
</dbReference>
<sequence>MEIGSSSVRPERKVVERNRRIHLKRLYSQLYALLPQPPLATRGRRSVQVPDRLDASVNYIKFMQQRIESMKERKTHLLTQLKSSQSAMKLPLHIEVHDLGIVLQVIIVSNSSDWFVFIKALRVVEDEGGEIVDANFSVADDKAFHVINFKVGEPKSGQEATSLLEKLKDIHLLF</sequence>
<evidence type="ECO:0000256" key="3">
    <source>
        <dbReference type="ARBA" id="ARBA00023163"/>
    </source>
</evidence>
<evidence type="ECO:0000259" key="4">
    <source>
        <dbReference type="PROSITE" id="PS50888"/>
    </source>
</evidence>
<keyword evidence="6" id="KW-1185">Reference proteome</keyword>
<dbReference type="GO" id="GO:0000981">
    <property type="term" value="F:DNA-binding transcription factor activity, RNA polymerase II-specific"/>
    <property type="evidence" value="ECO:0007669"/>
    <property type="project" value="TreeGrafter"/>
</dbReference>
<keyword evidence="2" id="KW-0805">Transcription regulation</keyword>
<feature type="domain" description="BHLH" evidence="4">
    <location>
        <begin position="7"/>
        <end position="63"/>
    </location>
</feature>
<protein>
    <recommendedName>
        <fullName evidence="4">BHLH domain-containing protein</fullName>
    </recommendedName>
</protein>
<dbReference type="PANTHER" id="PTHR13935:SF90">
    <property type="entry name" value="TRANSCRIPTION FACTOR BHLH162"/>
    <property type="match status" value="1"/>
</dbReference>
<evidence type="ECO:0000256" key="2">
    <source>
        <dbReference type="ARBA" id="ARBA00023015"/>
    </source>
</evidence>
<name>A0A5P1ELJ1_ASPOF</name>
<reference evidence="6" key="1">
    <citation type="journal article" date="2017" name="Nat. Commun.">
        <title>The asparagus genome sheds light on the origin and evolution of a young Y chromosome.</title>
        <authorList>
            <person name="Harkess A."/>
            <person name="Zhou J."/>
            <person name="Xu C."/>
            <person name="Bowers J.E."/>
            <person name="Van der Hulst R."/>
            <person name="Ayyampalayam S."/>
            <person name="Mercati F."/>
            <person name="Riccardi P."/>
            <person name="McKain M.R."/>
            <person name="Kakrana A."/>
            <person name="Tang H."/>
            <person name="Ray J."/>
            <person name="Groenendijk J."/>
            <person name="Arikit S."/>
            <person name="Mathioni S.M."/>
            <person name="Nakano M."/>
            <person name="Shan H."/>
            <person name="Telgmann-Rauber A."/>
            <person name="Kanno A."/>
            <person name="Yue Z."/>
            <person name="Chen H."/>
            <person name="Li W."/>
            <person name="Chen Y."/>
            <person name="Xu X."/>
            <person name="Zhang Y."/>
            <person name="Luo S."/>
            <person name="Chen H."/>
            <person name="Gao J."/>
            <person name="Mao Z."/>
            <person name="Pires J.C."/>
            <person name="Luo M."/>
            <person name="Kudrna D."/>
            <person name="Wing R.A."/>
            <person name="Meyers B.C."/>
            <person name="Yi K."/>
            <person name="Kong H."/>
            <person name="Lavrijsen P."/>
            <person name="Sunseri F."/>
            <person name="Falavigna A."/>
            <person name="Ye Y."/>
            <person name="Leebens-Mack J.H."/>
            <person name="Chen G."/>
        </authorList>
    </citation>
    <scope>NUCLEOTIDE SEQUENCE [LARGE SCALE GENOMIC DNA]</scope>
    <source>
        <strain evidence="6">cv. DH0086</strain>
    </source>
</reference>
<dbReference type="PANTHER" id="PTHR13935">
    <property type="entry name" value="ACHAETE-SCUTE TRANSCRIPTION FACTOR-RELATED"/>
    <property type="match status" value="1"/>
</dbReference>